<dbReference type="GeneID" id="19112315"/>
<dbReference type="PANTHER" id="PTHR41813:SF2">
    <property type="entry name" value="REGULATOR PAB1642, PUTATIVE (AFU_ORTHOLOGUE AFUA_3G11955)-RELATED"/>
    <property type="match status" value="1"/>
</dbReference>
<dbReference type="eggNOG" id="ENOG502QQ9D">
    <property type="taxonomic scope" value="Eukaryota"/>
</dbReference>
<dbReference type="SUPFAM" id="SSF48613">
    <property type="entry name" value="Heme oxygenase-like"/>
    <property type="match status" value="1"/>
</dbReference>
<dbReference type="Gene3D" id="1.20.910.10">
    <property type="entry name" value="Heme oxygenase-like"/>
    <property type="match status" value="1"/>
</dbReference>
<evidence type="ECO:0000313" key="4">
    <source>
        <dbReference type="Proteomes" id="UP000011761"/>
    </source>
</evidence>
<dbReference type="CDD" id="cd19357">
    <property type="entry name" value="TenA_E_At3g16990-like"/>
    <property type="match status" value="1"/>
</dbReference>
<dbReference type="InterPro" id="IPR016084">
    <property type="entry name" value="Haem_Oase-like_multi-hlx"/>
</dbReference>
<protein>
    <submittedName>
        <fullName evidence="3">Uncharacterized protein</fullName>
    </submittedName>
</protein>
<sequence length="437" mass="47298">MYGAVPPGVSQPTPTMTKSRTYDIAKSFDEFWDDSASQKCMRVRCRYCGFVRAKNTTRQVEHLGVCHEFLSSTEGQQALTNGDLIPVSNDQSPNNAIWRGGAPNPNIQAVARKAQARTSMGPPPGAPPSKPQPSLASHLVTKMAEALTSATRKPFLSHAGCGTLPATALNQWLSQEIHISRALVSFVGSLIGKIRVPETSDLTRDPTFRALDLLCSAVNNMKKELEFLESTKVKYNLHVDPQEPLPATRGFIDLFASASSPQSTLLEGLVVLWATEHCFCTSFQYAGTFKATMPASSSYSLPSYLTPTQGSESAMYSSTHSDIESQHTAALHEAFIQNFTSANFVRFVSACKSIVDEVANAQTSGNGRMEMLNCERVFKQAVWLWGHIWPDVNGPDDGADKALTIEDDLDTDATVGSPYGGTGLAAIAAHNRASMSV</sequence>
<dbReference type="EMBL" id="KB445551">
    <property type="protein sequence ID" value="EMC99553.1"/>
    <property type="molecule type" value="Genomic_DNA"/>
</dbReference>
<proteinExistence type="predicted"/>
<reference evidence="3 4" key="1">
    <citation type="journal article" date="2012" name="PLoS Pathog.">
        <title>Diverse lifestyles and strategies of plant pathogenesis encoded in the genomes of eighteen Dothideomycetes fungi.</title>
        <authorList>
            <person name="Ohm R.A."/>
            <person name="Feau N."/>
            <person name="Henrissat B."/>
            <person name="Schoch C.L."/>
            <person name="Horwitz B.A."/>
            <person name="Barry K.W."/>
            <person name="Condon B.J."/>
            <person name="Copeland A.C."/>
            <person name="Dhillon B."/>
            <person name="Glaser F."/>
            <person name="Hesse C.N."/>
            <person name="Kosti I."/>
            <person name="LaButti K."/>
            <person name="Lindquist E.A."/>
            <person name="Lucas S."/>
            <person name="Salamov A.A."/>
            <person name="Bradshaw R.E."/>
            <person name="Ciuffetti L."/>
            <person name="Hamelin R.C."/>
            <person name="Kema G.H.J."/>
            <person name="Lawrence C."/>
            <person name="Scott J.A."/>
            <person name="Spatafora J.W."/>
            <person name="Turgeon B.G."/>
            <person name="de Wit P.J.G.M."/>
            <person name="Zhong S."/>
            <person name="Goodwin S.B."/>
            <person name="Grigoriev I.V."/>
        </authorList>
    </citation>
    <scope>NUCLEOTIDE SEQUENCE [LARGE SCALE GENOMIC DNA]</scope>
    <source>
        <strain evidence="3 4">UAMH 10762</strain>
    </source>
</reference>
<dbReference type="PANTHER" id="PTHR41813">
    <property type="entry name" value="REGULATOR PAB1642, PUTATIVE (AFU_ORTHOLOGUE AFUA_3G11955)-RELATED"/>
    <property type="match status" value="1"/>
</dbReference>
<keyword evidence="1" id="KW-0175">Coiled coil</keyword>
<dbReference type="OrthoDB" id="37730at2759"/>
<evidence type="ECO:0000313" key="3">
    <source>
        <dbReference type="EMBL" id="EMC99553.1"/>
    </source>
</evidence>
<dbReference type="RefSeq" id="XP_007673218.1">
    <property type="nucleotide sequence ID" value="XM_007675028.1"/>
</dbReference>
<dbReference type="STRING" id="717646.M2N680"/>
<feature type="compositionally biased region" description="Pro residues" evidence="2">
    <location>
        <begin position="121"/>
        <end position="131"/>
    </location>
</feature>
<dbReference type="InterPro" id="IPR053261">
    <property type="entry name" value="Polyketide-peptide_reg"/>
</dbReference>
<evidence type="ECO:0000256" key="1">
    <source>
        <dbReference type="SAM" id="Coils"/>
    </source>
</evidence>
<keyword evidence="4" id="KW-1185">Reference proteome</keyword>
<accession>M2N680</accession>
<dbReference type="AlphaFoldDB" id="M2N680"/>
<dbReference type="Proteomes" id="UP000011761">
    <property type="component" value="Unassembled WGS sequence"/>
</dbReference>
<feature type="coiled-coil region" evidence="1">
    <location>
        <begin position="211"/>
        <end position="238"/>
    </location>
</feature>
<feature type="region of interest" description="Disordered" evidence="2">
    <location>
        <begin position="114"/>
        <end position="135"/>
    </location>
</feature>
<dbReference type="KEGG" id="bcom:BAUCODRAFT_340725"/>
<gene>
    <name evidence="3" type="ORF">BAUCODRAFT_340725</name>
</gene>
<name>M2N680_BAUPA</name>
<dbReference type="OMA" id="WLAERYW"/>
<organism evidence="3 4">
    <name type="scientific">Baudoinia panamericana (strain UAMH 10762)</name>
    <name type="common">Angels' share fungus</name>
    <name type="synonym">Baudoinia compniacensis (strain UAMH 10762)</name>
    <dbReference type="NCBI Taxonomy" id="717646"/>
    <lineage>
        <taxon>Eukaryota</taxon>
        <taxon>Fungi</taxon>
        <taxon>Dikarya</taxon>
        <taxon>Ascomycota</taxon>
        <taxon>Pezizomycotina</taxon>
        <taxon>Dothideomycetes</taxon>
        <taxon>Dothideomycetidae</taxon>
        <taxon>Mycosphaerellales</taxon>
        <taxon>Teratosphaeriaceae</taxon>
        <taxon>Baudoinia</taxon>
    </lineage>
</organism>
<evidence type="ECO:0000256" key="2">
    <source>
        <dbReference type="SAM" id="MobiDB-lite"/>
    </source>
</evidence>
<dbReference type="HOGENOM" id="CLU_033363_1_0_1"/>